<gene>
    <name evidence="3" type="ORF">KDL28_32555</name>
</gene>
<protein>
    <submittedName>
        <fullName evidence="3">Class I SAM-dependent methyltransferase</fullName>
    </submittedName>
</protein>
<keyword evidence="4" id="KW-1185">Reference proteome</keyword>
<dbReference type="PANTHER" id="PTHR43619:SF2">
    <property type="entry name" value="S-ADENOSYL-L-METHIONINE-DEPENDENT METHYLTRANSFERASES SUPERFAMILY PROTEIN"/>
    <property type="match status" value="1"/>
</dbReference>
<proteinExistence type="predicted"/>
<evidence type="ECO:0000256" key="1">
    <source>
        <dbReference type="ARBA" id="ARBA00022603"/>
    </source>
</evidence>
<keyword evidence="1 3" id="KW-0489">Methyltransferase</keyword>
<dbReference type="PIRSF" id="PIRSF028177">
    <property type="entry name" value="Polyketide_synth_Omtfrase_TcmP"/>
    <property type="match status" value="1"/>
</dbReference>
<dbReference type="Gene3D" id="3.40.50.150">
    <property type="entry name" value="Vaccinia Virus protein VP39"/>
    <property type="match status" value="1"/>
</dbReference>
<evidence type="ECO:0000313" key="4">
    <source>
        <dbReference type="Proteomes" id="UP001165283"/>
    </source>
</evidence>
<dbReference type="SUPFAM" id="SSF53335">
    <property type="entry name" value="S-adenosyl-L-methionine-dependent methyltransferases"/>
    <property type="match status" value="1"/>
</dbReference>
<dbReference type="InterPro" id="IPR016874">
    <property type="entry name" value="TcmP-like"/>
</dbReference>
<keyword evidence="2" id="KW-0808">Transferase</keyword>
<dbReference type="Pfam" id="PF04072">
    <property type="entry name" value="LCM"/>
    <property type="match status" value="1"/>
</dbReference>
<dbReference type="GO" id="GO:0008168">
    <property type="term" value="F:methyltransferase activity"/>
    <property type="evidence" value="ECO:0007669"/>
    <property type="project" value="UniProtKB-KW"/>
</dbReference>
<dbReference type="PANTHER" id="PTHR43619">
    <property type="entry name" value="S-ADENOSYL-L-METHIONINE-DEPENDENT METHYLTRANSFERASE YKTD-RELATED"/>
    <property type="match status" value="1"/>
</dbReference>
<name>A0ABT1AAG6_9PSEU</name>
<evidence type="ECO:0000313" key="3">
    <source>
        <dbReference type="EMBL" id="MCO1659804.1"/>
    </source>
</evidence>
<dbReference type="InterPro" id="IPR029063">
    <property type="entry name" value="SAM-dependent_MTases_sf"/>
</dbReference>
<dbReference type="RefSeq" id="WP_252444839.1">
    <property type="nucleotide sequence ID" value="NZ_JAGSOV010000071.1"/>
</dbReference>
<dbReference type="GO" id="GO:0032259">
    <property type="term" value="P:methylation"/>
    <property type="evidence" value="ECO:0007669"/>
    <property type="project" value="UniProtKB-KW"/>
</dbReference>
<accession>A0ABT1AAG6</accession>
<dbReference type="Proteomes" id="UP001165283">
    <property type="component" value="Unassembled WGS sequence"/>
</dbReference>
<sequence>MTDAIDLTGVQTTMLATLYLRALDSRSRRPVLGDTVAAEVVDRIAYDFSALQRPGVAGNRFPVALRARQLDAWTTGFLQRHPRASVVQLGCGLDSRAFRLALPPDVRWIDVDHADVIGIHRRLYPEPSWYRTIGASVTDPGWLDEIQAGPPVLIVAEGLLMYLTEPEIGQLLGRVVDRFGTGELLSDGLAPWAVRASQRSSKRVRGDFPRHRTAIRDGRDLERWEPRLTHRETVAVVAQYAEIPDRGHRTLYRLLSAVPAVRDVMRVFRCTF</sequence>
<evidence type="ECO:0000256" key="2">
    <source>
        <dbReference type="ARBA" id="ARBA00022679"/>
    </source>
</evidence>
<organism evidence="3 4">
    <name type="scientific">Pseudonocardia humida</name>
    <dbReference type="NCBI Taxonomy" id="2800819"/>
    <lineage>
        <taxon>Bacteria</taxon>
        <taxon>Bacillati</taxon>
        <taxon>Actinomycetota</taxon>
        <taxon>Actinomycetes</taxon>
        <taxon>Pseudonocardiales</taxon>
        <taxon>Pseudonocardiaceae</taxon>
        <taxon>Pseudonocardia</taxon>
    </lineage>
</organism>
<comment type="caution">
    <text evidence="3">The sequence shown here is derived from an EMBL/GenBank/DDBJ whole genome shotgun (WGS) entry which is preliminary data.</text>
</comment>
<dbReference type="EMBL" id="JAGSOV010000071">
    <property type="protein sequence ID" value="MCO1659804.1"/>
    <property type="molecule type" value="Genomic_DNA"/>
</dbReference>
<reference evidence="3" key="1">
    <citation type="submission" date="2021-04" db="EMBL/GenBank/DDBJ databases">
        <title>Pseudonocardia sp. nov., isolated from sandy soil of mangrove forest.</title>
        <authorList>
            <person name="Zan Z."/>
            <person name="Huang R."/>
            <person name="Liu W."/>
        </authorList>
    </citation>
    <scope>NUCLEOTIDE SEQUENCE</scope>
    <source>
        <strain evidence="3">S2-4</strain>
    </source>
</reference>
<dbReference type="InterPro" id="IPR007213">
    <property type="entry name" value="Ppm1/Ppm2/Tcmp"/>
</dbReference>